<dbReference type="Gene3D" id="3.30.750.24">
    <property type="entry name" value="STAS domain"/>
    <property type="match status" value="1"/>
</dbReference>
<reference evidence="2 3" key="1">
    <citation type="submission" date="2020-08" db="EMBL/GenBank/DDBJ databases">
        <title>Genomic Encyclopedia of Type Strains, Phase III (KMG-III): the genomes of soil and plant-associated and newly described type strains.</title>
        <authorList>
            <person name="Whitman W."/>
        </authorList>
    </citation>
    <scope>NUCLEOTIDE SEQUENCE [LARGE SCALE GENOMIC DNA]</scope>
    <source>
        <strain evidence="2 3">CECT 8960</strain>
    </source>
</reference>
<sequence length="132" mass="15124">MSRNTRRAVVRRESAHQHFSVLQIHERDDLEKIHPIGEIDLYTAPMLRDAIADTERRQVPNVLVDMSEVPFLALVGVQVLREANERSTDEHRRLALVAPTHPVRRVLTLTEVTDELEIYVTLPNAMSALTRV</sequence>
<dbReference type="AlphaFoldDB" id="A0A7W7QA10"/>
<dbReference type="SUPFAM" id="SSF52091">
    <property type="entry name" value="SpoIIaa-like"/>
    <property type="match status" value="1"/>
</dbReference>
<evidence type="ECO:0000313" key="3">
    <source>
        <dbReference type="Proteomes" id="UP000520767"/>
    </source>
</evidence>
<keyword evidence="3" id="KW-1185">Reference proteome</keyword>
<accession>A0A7W7QA10</accession>
<evidence type="ECO:0000259" key="1">
    <source>
        <dbReference type="PROSITE" id="PS50801"/>
    </source>
</evidence>
<name>A0A7W7QA10_9PSEU</name>
<dbReference type="Proteomes" id="UP000520767">
    <property type="component" value="Unassembled WGS sequence"/>
</dbReference>
<dbReference type="Pfam" id="PF01740">
    <property type="entry name" value="STAS"/>
    <property type="match status" value="1"/>
</dbReference>
<proteinExistence type="predicted"/>
<dbReference type="PROSITE" id="PS50801">
    <property type="entry name" value="STAS"/>
    <property type="match status" value="1"/>
</dbReference>
<organism evidence="2 3">
    <name type="scientific">Actinophytocola algeriensis</name>
    <dbReference type="NCBI Taxonomy" id="1768010"/>
    <lineage>
        <taxon>Bacteria</taxon>
        <taxon>Bacillati</taxon>
        <taxon>Actinomycetota</taxon>
        <taxon>Actinomycetes</taxon>
        <taxon>Pseudonocardiales</taxon>
        <taxon>Pseudonocardiaceae</taxon>
    </lineage>
</organism>
<dbReference type="GO" id="GO:0043856">
    <property type="term" value="F:anti-sigma factor antagonist activity"/>
    <property type="evidence" value="ECO:0007669"/>
    <property type="project" value="TreeGrafter"/>
</dbReference>
<dbReference type="InterPro" id="IPR002645">
    <property type="entry name" value="STAS_dom"/>
</dbReference>
<dbReference type="CDD" id="cd07043">
    <property type="entry name" value="STAS_anti-anti-sigma_factors"/>
    <property type="match status" value="1"/>
</dbReference>
<comment type="caution">
    <text evidence="2">The sequence shown here is derived from an EMBL/GenBank/DDBJ whole genome shotgun (WGS) entry which is preliminary data.</text>
</comment>
<gene>
    <name evidence="2" type="ORF">FHR82_006059</name>
</gene>
<protein>
    <submittedName>
        <fullName evidence="2">Anti-anti-sigma factor</fullName>
    </submittedName>
</protein>
<dbReference type="RefSeq" id="WP_184813863.1">
    <property type="nucleotide sequence ID" value="NZ_JACHJQ010000006.1"/>
</dbReference>
<dbReference type="PANTHER" id="PTHR33495">
    <property type="entry name" value="ANTI-SIGMA FACTOR ANTAGONIST TM_1081-RELATED-RELATED"/>
    <property type="match status" value="1"/>
</dbReference>
<feature type="domain" description="STAS" evidence="1">
    <location>
        <begin position="20"/>
        <end position="129"/>
    </location>
</feature>
<dbReference type="InterPro" id="IPR036513">
    <property type="entry name" value="STAS_dom_sf"/>
</dbReference>
<evidence type="ECO:0000313" key="2">
    <source>
        <dbReference type="EMBL" id="MBB4909801.1"/>
    </source>
</evidence>
<dbReference type="EMBL" id="JACHJQ010000006">
    <property type="protein sequence ID" value="MBB4909801.1"/>
    <property type="molecule type" value="Genomic_DNA"/>
</dbReference>